<evidence type="ECO:0000313" key="1">
    <source>
        <dbReference type="EMBL" id="MBW7467252.1"/>
    </source>
</evidence>
<reference evidence="1 2" key="1">
    <citation type="journal article" date="2016" name="Int. J. Syst. Evol. Microbiol.">
        <title>Pontibacter aydingkolensis sp. nov., isolated from soil of a salt lake.</title>
        <authorList>
            <person name="Osman G."/>
            <person name="Zhang T."/>
            <person name="Lou K."/>
            <person name="Gao Y."/>
            <person name="Chang W."/>
            <person name="Lin Q."/>
            <person name="Yang H.M."/>
            <person name="Huo X.D."/>
            <person name="Wang N."/>
        </authorList>
    </citation>
    <scope>NUCLEOTIDE SEQUENCE [LARGE SCALE GENOMIC DNA]</scope>
    <source>
        <strain evidence="1 2">KACC 19255</strain>
    </source>
</reference>
<gene>
    <name evidence="1" type="ORF">K0O23_09240</name>
</gene>
<proteinExistence type="predicted"/>
<dbReference type="Proteomes" id="UP000813018">
    <property type="component" value="Unassembled WGS sequence"/>
</dbReference>
<evidence type="ECO:0000313" key="2">
    <source>
        <dbReference type="Proteomes" id="UP000813018"/>
    </source>
</evidence>
<organism evidence="1 2">
    <name type="scientific">Pontibacter aydingkolensis</name>
    <dbReference type="NCBI Taxonomy" id="1911536"/>
    <lineage>
        <taxon>Bacteria</taxon>
        <taxon>Pseudomonadati</taxon>
        <taxon>Bacteroidota</taxon>
        <taxon>Cytophagia</taxon>
        <taxon>Cytophagales</taxon>
        <taxon>Hymenobacteraceae</taxon>
        <taxon>Pontibacter</taxon>
    </lineage>
</organism>
<sequence length="177" mass="20292">MEYRHIHYLHFEPGVEENSVLDSAILLVNQPKKDNILLKIASFICRHTNVEYIGIGLLNKEKNEINTCVMLKRDKVLKNTNYSLKGTPCDKVLIQRFCYYPFDVQDYFPDDKILRKLNIKSYLGTILLSEDNEAIGVVELMDTKSIKNPAFAEHLILVLSPAIENELTLMLSEGKSC</sequence>
<accession>A0ABS7CTT0</accession>
<dbReference type="InterPro" id="IPR029016">
    <property type="entry name" value="GAF-like_dom_sf"/>
</dbReference>
<comment type="caution">
    <text evidence="1">The sequence shown here is derived from an EMBL/GenBank/DDBJ whole genome shotgun (WGS) entry which is preliminary data.</text>
</comment>
<dbReference type="RefSeq" id="WP_219877138.1">
    <property type="nucleotide sequence ID" value="NZ_JAHYXK010000006.1"/>
</dbReference>
<protein>
    <recommendedName>
        <fullName evidence="3">GAF domain-containing protein</fullName>
    </recommendedName>
</protein>
<dbReference type="Gene3D" id="3.30.450.40">
    <property type="match status" value="1"/>
</dbReference>
<dbReference type="EMBL" id="JAHYXK010000006">
    <property type="protein sequence ID" value="MBW7467252.1"/>
    <property type="molecule type" value="Genomic_DNA"/>
</dbReference>
<keyword evidence="2" id="KW-1185">Reference proteome</keyword>
<name>A0ABS7CTT0_9BACT</name>
<evidence type="ECO:0008006" key="3">
    <source>
        <dbReference type="Google" id="ProtNLM"/>
    </source>
</evidence>
<dbReference type="SUPFAM" id="SSF55781">
    <property type="entry name" value="GAF domain-like"/>
    <property type="match status" value="1"/>
</dbReference>